<organism evidence="1 2">
    <name type="scientific">Stentor coeruleus</name>
    <dbReference type="NCBI Taxonomy" id="5963"/>
    <lineage>
        <taxon>Eukaryota</taxon>
        <taxon>Sar</taxon>
        <taxon>Alveolata</taxon>
        <taxon>Ciliophora</taxon>
        <taxon>Postciliodesmatophora</taxon>
        <taxon>Heterotrichea</taxon>
        <taxon>Heterotrichida</taxon>
        <taxon>Stentoridae</taxon>
        <taxon>Stentor</taxon>
    </lineage>
</organism>
<proteinExistence type="predicted"/>
<gene>
    <name evidence="1" type="ORF">SteCoe_1955</name>
</gene>
<dbReference type="AlphaFoldDB" id="A0A1R2D0J8"/>
<accession>A0A1R2D0J8</accession>
<name>A0A1R2D0J8_9CILI</name>
<protein>
    <submittedName>
        <fullName evidence="1">Uncharacterized protein</fullName>
    </submittedName>
</protein>
<evidence type="ECO:0000313" key="2">
    <source>
        <dbReference type="Proteomes" id="UP000187209"/>
    </source>
</evidence>
<sequence>MDSFKCFIVTCQEPAEILCSCSYPFIPICSNHIKDHTSNASFNRHSFRTTSKSHNFCLARQNFLIKDQNLSNSNLVISPWTGSVSILKLEATQILIPKDYESALHEMVTTFASQIVNYNIESVDFISDECCELYKSCQDIIPNIVLELKNIVKDVTMIFNEMHTKIQSETYSFLGNYISSLTKSNLIKNNSESISTKYAQEIVDKFFSDTKLEIYDNKSLLKLIEKNFSKLLNPKEHLYMYYNDFENAWVSYNDIKNQYKQKLSNYIKTIFSSMSYQRLAIYQPYTKLDCTRSLCPKNQKLLSPDWIMIYNQFIKNEKVTMSQPIEIGPNDLLVLLHFNSSNQSHLLFISEFLTSTLKIFHSTDMIIVSGSCYNQLFIINKAKNQLKSYYLHDRKLIPMSKTKIELGKSLITTAAVVGNTILCTLNSGKLQIFTINQDKKPEQAKISLHEKDRALSVKYRTRQKLIMLRTLEHVYFLNNNFDEVFKFKSLKKDVEIADNEGSGLYFYCLSKNKLMVWTYDLTVDERKKLNFDCKKLWERQTVSFWKKIIVNFVSENHIQENAYSDIVKKFFFPIVIEASEKITEIDSELEEEGDEDEINNLFKGVLMSFGNRKNYYTKKNPERYEEEVFEESKESVLQIEDL</sequence>
<dbReference type="Proteomes" id="UP000187209">
    <property type="component" value="Unassembled WGS sequence"/>
</dbReference>
<evidence type="ECO:0000313" key="1">
    <source>
        <dbReference type="EMBL" id="OMJ94776.1"/>
    </source>
</evidence>
<comment type="caution">
    <text evidence="1">The sequence shown here is derived from an EMBL/GenBank/DDBJ whole genome shotgun (WGS) entry which is preliminary data.</text>
</comment>
<dbReference type="EMBL" id="MPUH01000021">
    <property type="protein sequence ID" value="OMJ94776.1"/>
    <property type="molecule type" value="Genomic_DNA"/>
</dbReference>
<reference evidence="1 2" key="1">
    <citation type="submission" date="2016-11" db="EMBL/GenBank/DDBJ databases">
        <title>The macronuclear genome of Stentor coeruleus: a giant cell with tiny introns.</title>
        <authorList>
            <person name="Slabodnick M."/>
            <person name="Ruby J.G."/>
            <person name="Reiff S.B."/>
            <person name="Swart E.C."/>
            <person name="Gosai S."/>
            <person name="Prabakaran S."/>
            <person name="Witkowska E."/>
            <person name="Larue G.E."/>
            <person name="Fisher S."/>
            <person name="Freeman R.M."/>
            <person name="Gunawardena J."/>
            <person name="Chu W."/>
            <person name="Stover N.A."/>
            <person name="Gregory B.D."/>
            <person name="Nowacki M."/>
            <person name="Derisi J."/>
            <person name="Roy S.W."/>
            <person name="Marshall W.F."/>
            <person name="Sood P."/>
        </authorList>
    </citation>
    <scope>NUCLEOTIDE SEQUENCE [LARGE SCALE GENOMIC DNA]</scope>
    <source>
        <strain evidence="1">WM001</strain>
    </source>
</reference>
<keyword evidence="2" id="KW-1185">Reference proteome</keyword>